<dbReference type="Proteomes" id="UP000620124">
    <property type="component" value="Unassembled WGS sequence"/>
</dbReference>
<comment type="caution">
    <text evidence="2">The sequence shown here is derived from an EMBL/GenBank/DDBJ whole genome shotgun (WGS) entry which is preliminary data.</text>
</comment>
<feature type="domain" description="CHAT" evidence="1">
    <location>
        <begin position="981"/>
        <end position="1266"/>
    </location>
</feature>
<dbReference type="OrthoDB" id="9991317at2759"/>
<evidence type="ECO:0000313" key="2">
    <source>
        <dbReference type="EMBL" id="KAF7341371.1"/>
    </source>
</evidence>
<proteinExistence type="predicted"/>
<dbReference type="Gene3D" id="1.25.40.10">
    <property type="entry name" value="Tetratricopeptide repeat domain"/>
    <property type="match status" value="3"/>
</dbReference>
<dbReference type="InterPro" id="IPR011990">
    <property type="entry name" value="TPR-like_helical_dom_sf"/>
</dbReference>
<organism evidence="2 3">
    <name type="scientific">Mycena venus</name>
    <dbReference type="NCBI Taxonomy" id="2733690"/>
    <lineage>
        <taxon>Eukaryota</taxon>
        <taxon>Fungi</taxon>
        <taxon>Dikarya</taxon>
        <taxon>Basidiomycota</taxon>
        <taxon>Agaricomycotina</taxon>
        <taxon>Agaricomycetes</taxon>
        <taxon>Agaricomycetidae</taxon>
        <taxon>Agaricales</taxon>
        <taxon>Marasmiineae</taxon>
        <taxon>Mycenaceae</taxon>
        <taxon>Mycena</taxon>
    </lineage>
</organism>
<keyword evidence="3" id="KW-1185">Reference proteome</keyword>
<protein>
    <recommendedName>
        <fullName evidence="1">CHAT domain-containing protein</fullName>
    </recommendedName>
</protein>
<dbReference type="PANTHER" id="PTHR19959:SF119">
    <property type="entry name" value="FUNGAL LIPASE-LIKE DOMAIN-CONTAINING PROTEIN"/>
    <property type="match status" value="1"/>
</dbReference>
<accession>A0A8H6XIY6</accession>
<dbReference type="AlphaFoldDB" id="A0A8H6XIY6"/>
<dbReference type="InterPro" id="IPR024983">
    <property type="entry name" value="CHAT_dom"/>
</dbReference>
<sequence length="1267" mass="140210">MMHERILLLFPRNKNRKILLNMLGDITYRKWVPQVIEDLNQAIAAYRDAVREDPDYAGSLVAFGSMLCIRFEQLGNVEDINDSVLALQKSTTNSAVGPRSFVLNIRGRSLLRRFDRLGAIDDLNRSLSAFSDSDNLTPSGHPDKPGILTGLGMAFMRRFEILGDVGDLAKSISAGEDAIRLAGDGHPNRPLLLQKLGTSLLLRFQRLDDVDSLNSAVSLLEEALRLTPRSDLNRFPKLANLSHALYARFQRMGNLADLNRSISIGSEGLNITLDSHIDTPSALNNHGLSLLSRFNRLGDLEDLERSISMCENAVSLTPDDHPDRLLRLHSLGCSLSQRFQRLGRLDDLNQSISIRDEAVRLTSDDHPDRPARLKSLGHSLRLRFERLGDIDDLQRSVVVQKESIRLTPEQHPDKPDRMSALHDSVFLRFEQLGNLADLNHCIILAEDILELTPDGHPAKPRRFSRLGDALLSRFEHIGDLGDLNRSVVEHCKALHLTPGDHSSKPSYLMSLGQALSQRFEQLGDLDDLKHAILLYEDALQLTPDGDIDKPAWLNNLGVALHDRFKRLGDLDDLQKSVEVAENAIQLISMGQIEKPSMLNNFSIALYSRFQCLGDIDDLNKSITTEEESLASTPDNHPGRQARLNNLAMYLLCRFQQLGDIRDLERSCILGEDAIRQTPDGHPDRPSWLANHSVSLRLQSWQGGNTENLQAVLNRLSSAALSTTGPPHIRFYAAARWAHLAQIEVHPSVLDAYRVSLDLLPVLAWLGLSIKDRHYHILRAGKVARNAAAAAIAAGLPGVAVEWLEQGRSIIWGQLLNLRTPVDDLRKSHPVLAEKFIFLSAQLEGTGIRGREINVTNSSTQALNTQRSHDQALERNTLLEDIRRLEGFDRFLLPKAMSELSKAAQGGPVVILNLSDDRCDALVVSPGAPDVVDIFLPEFTPEHAKNLSQSLHGLVHHGGRNERLMGQREGNSDPEEGFALILSELWTRLVKPILNALNITTPSTHNFQRIWWCPTGPLTFLPIHAAGIYGANEIFGSKLSDFVISSYTPSLAVLIQGFRPRSQSQKPFQVLAVAQPSAQGQTYLPGTQAEIASIQRHATGKVPALRLDGYMATVDNVQAGMRDSSWVHFACHGVQNASDPTESALLLAGNSRMTLSNITKLSLPEADFAFLSACQTATGDEVLQEEAVHLAGGILAAGYRGVIATMWTIMDSDAPQVASDVYEHLFQDSLPDSGRAAEALHFAIEKLRGRSENRKSFSHWVPFIHVGV</sequence>
<name>A0A8H6XIY6_9AGAR</name>
<dbReference type="SUPFAM" id="SSF48452">
    <property type="entry name" value="TPR-like"/>
    <property type="match status" value="1"/>
</dbReference>
<dbReference type="PANTHER" id="PTHR19959">
    <property type="entry name" value="KINESIN LIGHT CHAIN"/>
    <property type="match status" value="1"/>
</dbReference>
<evidence type="ECO:0000259" key="1">
    <source>
        <dbReference type="Pfam" id="PF12770"/>
    </source>
</evidence>
<dbReference type="Pfam" id="PF12770">
    <property type="entry name" value="CHAT"/>
    <property type="match status" value="1"/>
</dbReference>
<reference evidence="2" key="1">
    <citation type="submission" date="2020-05" db="EMBL/GenBank/DDBJ databases">
        <title>Mycena genomes resolve the evolution of fungal bioluminescence.</title>
        <authorList>
            <person name="Tsai I.J."/>
        </authorList>
    </citation>
    <scope>NUCLEOTIDE SEQUENCE</scope>
    <source>
        <strain evidence="2">CCC161011</strain>
    </source>
</reference>
<dbReference type="EMBL" id="JACAZI010000018">
    <property type="protein sequence ID" value="KAF7341371.1"/>
    <property type="molecule type" value="Genomic_DNA"/>
</dbReference>
<evidence type="ECO:0000313" key="3">
    <source>
        <dbReference type="Proteomes" id="UP000620124"/>
    </source>
</evidence>
<gene>
    <name evidence="2" type="ORF">MVEN_01873600</name>
</gene>